<sequence>MCSANCQVCNQTNGGCLSCRSIDKFGFMCDIECSKHCLNTSCSISGDCNLGCTLNFYGKKCDTPCPENCNGVVTGSRFSQENGVCKHGVRDETTSETC</sequence>
<comment type="caution">
    <text evidence="1">The sequence shown here is derived from an EMBL/GenBank/DDBJ whole genome shotgun (WGS) entry which is preliminary data.</text>
</comment>
<accession>A0A9D4FNA9</accession>
<keyword evidence="2" id="KW-1185">Reference proteome</keyword>
<dbReference type="Proteomes" id="UP000828390">
    <property type="component" value="Unassembled WGS sequence"/>
</dbReference>
<protein>
    <submittedName>
        <fullName evidence="1">Uncharacterized protein</fullName>
    </submittedName>
</protein>
<gene>
    <name evidence="1" type="ORF">DPMN_152596</name>
</gene>
<name>A0A9D4FNA9_DREPO</name>
<evidence type="ECO:0000313" key="1">
    <source>
        <dbReference type="EMBL" id="KAH3798992.1"/>
    </source>
</evidence>
<dbReference type="EMBL" id="JAIWYP010000007">
    <property type="protein sequence ID" value="KAH3798992.1"/>
    <property type="molecule type" value="Genomic_DNA"/>
</dbReference>
<proteinExistence type="predicted"/>
<reference evidence="1" key="2">
    <citation type="submission" date="2020-11" db="EMBL/GenBank/DDBJ databases">
        <authorList>
            <person name="McCartney M.A."/>
            <person name="Auch B."/>
            <person name="Kono T."/>
            <person name="Mallez S."/>
            <person name="Becker A."/>
            <person name="Gohl D.M."/>
            <person name="Silverstein K.A.T."/>
            <person name="Koren S."/>
            <person name="Bechman K.B."/>
            <person name="Herman A."/>
            <person name="Abrahante J.E."/>
            <person name="Garbe J."/>
        </authorList>
    </citation>
    <scope>NUCLEOTIDE SEQUENCE</scope>
    <source>
        <strain evidence="1">Duluth1</strain>
        <tissue evidence="1">Whole animal</tissue>
    </source>
</reference>
<reference evidence="1" key="1">
    <citation type="journal article" date="2019" name="bioRxiv">
        <title>The Genome of the Zebra Mussel, Dreissena polymorpha: A Resource for Invasive Species Research.</title>
        <authorList>
            <person name="McCartney M.A."/>
            <person name="Auch B."/>
            <person name="Kono T."/>
            <person name="Mallez S."/>
            <person name="Zhang Y."/>
            <person name="Obille A."/>
            <person name="Becker A."/>
            <person name="Abrahante J.E."/>
            <person name="Garbe J."/>
            <person name="Badalamenti J.P."/>
            <person name="Herman A."/>
            <person name="Mangelson H."/>
            <person name="Liachko I."/>
            <person name="Sullivan S."/>
            <person name="Sone E.D."/>
            <person name="Koren S."/>
            <person name="Silverstein K.A.T."/>
            <person name="Beckman K.B."/>
            <person name="Gohl D.M."/>
        </authorList>
    </citation>
    <scope>NUCLEOTIDE SEQUENCE</scope>
    <source>
        <strain evidence="1">Duluth1</strain>
        <tissue evidence="1">Whole animal</tissue>
    </source>
</reference>
<dbReference type="AlphaFoldDB" id="A0A9D4FNA9"/>
<organism evidence="1 2">
    <name type="scientific">Dreissena polymorpha</name>
    <name type="common">Zebra mussel</name>
    <name type="synonym">Mytilus polymorpha</name>
    <dbReference type="NCBI Taxonomy" id="45954"/>
    <lineage>
        <taxon>Eukaryota</taxon>
        <taxon>Metazoa</taxon>
        <taxon>Spiralia</taxon>
        <taxon>Lophotrochozoa</taxon>
        <taxon>Mollusca</taxon>
        <taxon>Bivalvia</taxon>
        <taxon>Autobranchia</taxon>
        <taxon>Heteroconchia</taxon>
        <taxon>Euheterodonta</taxon>
        <taxon>Imparidentia</taxon>
        <taxon>Neoheterodontei</taxon>
        <taxon>Myida</taxon>
        <taxon>Dreissenoidea</taxon>
        <taxon>Dreissenidae</taxon>
        <taxon>Dreissena</taxon>
    </lineage>
</organism>
<evidence type="ECO:0000313" key="2">
    <source>
        <dbReference type="Proteomes" id="UP000828390"/>
    </source>
</evidence>